<feature type="compositionally biased region" description="Low complexity" evidence="1">
    <location>
        <begin position="103"/>
        <end position="119"/>
    </location>
</feature>
<name>A0A8H7EL28_9FUNG</name>
<sequence length="365" mass="41053">MTAPKDIQVQKPDSIDTPIYDKPNAYDDDELEGEKQKQLPPPPPPQRSASVLLEEDLTAACESLKLAHQEHNDTTNATGDGRASEPTSPPPVYETTETKTEKWTSSTLLSRASSTTQTSYAEDTTPAHIPPMTTISPTTSSTSNGSNSGSFKLLLMNTLKKRPVEDMNIFDIRKVSLTKPHLHDVYYSGTKKLAYRKDQLHSYSWGFQNVLYRIAEGGHRSKVAEVRRRAFQKEITIEWGDYATEELMNGVLDNKTKSHLLFVYETEFDQCRLQWKRPSLLSHDMVCELRDHKQQRIVAEFDSHGKGYLIQLGRLVIDRHALNEADHPDQMEAHLVITCCTLIDLMREVVEKAVGLGNGGIASSE</sequence>
<feature type="region of interest" description="Disordered" evidence="1">
    <location>
        <begin position="70"/>
        <end position="147"/>
    </location>
</feature>
<dbReference type="OrthoDB" id="2444645at2759"/>
<dbReference type="Proteomes" id="UP000605846">
    <property type="component" value="Unassembled WGS sequence"/>
</dbReference>
<organism evidence="2 3">
    <name type="scientific">Apophysomyces ossiformis</name>
    <dbReference type="NCBI Taxonomy" id="679940"/>
    <lineage>
        <taxon>Eukaryota</taxon>
        <taxon>Fungi</taxon>
        <taxon>Fungi incertae sedis</taxon>
        <taxon>Mucoromycota</taxon>
        <taxon>Mucoromycotina</taxon>
        <taxon>Mucoromycetes</taxon>
        <taxon>Mucorales</taxon>
        <taxon>Mucorineae</taxon>
        <taxon>Mucoraceae</taxon>
        <taxon>Apophysomyces</taxon>
    </lineage>
</organism>
<evidence type="ECO:0000256" key="1">
    <source>
        <dbReference type="SAM" id="MobiDB-lite"/>
    </source>
</evidence>
<comment type="caution">
    <text evidence="2">The sequence shown here is derived from an EMBL/GenBank/DDBJ whole genome shotgun (WGS) entry which is preliminary data.</text>
</comment>
<reference evidence="2" key="1">
    <citation type="submission" date="2020-01" db="EMBL/GenBank/DDBJ databases">
        <title>Genome Sequencing of Three Apophysomyces-Like Fungal Strains Confirms a Novel Fungal Genus in the Mucoromycota with divergent Burkholderia-like Endosymbiotic Bacteria.</title>
        <authorList>
            <person name="Stajich J.E."/>
            <person name="Macias A.M."/>
            <person name="Carter-House D."/>
            <person name="Lovett B."/>
            <person name="Kasson L.R."/>
            <person name="Berry K."/>
            <person name="Grigoriev I."/>
            <person name="Chang Y."/>
            <person name="Spatafora J."/>
            <person name="Kasson M.T."/>
        </authorList>
    </citation>
    <scope>NUCLEOTIDE SEQUENCE</scope>
    <source>
        <strain evidence="2">NRRL A-21654</strain>
    </source>
</reference>
<evidence type="ECO:0000313" key="3">
    <source>
        <dbReference type="Proteomes" id="UP000605846"/>
    </source>
</evidence>
<feature type="compositionally biased region" description="Low complexity" evidence="1">
    <location>
        <begin position="130"/>
        <end position="147"/>
    </location>
</feature>
<proteinExistence type="predicted"/>
<dbReference type="EMBL" id="JABAYA010000364">
    <property type="protein sequence ID" value="KAF7720795.1"/>
    <property type="molecule type" value="Genomic_DNA"/>
</dbReference>
<gene>
    <name evidence="2" type="ORF">EC973_006071</name>
</gene>
<dbReference type="AlphaFoldDB" id="A0A8H7EL28"/>
<keyword evidence="3" id="KW-1185">Reference proteome</keyword>
<evidence type="ECO:0000313" key="2">
    <source>
        <dbReference type="EMBL" id="KAF7720795.1"/>
    </source>
</evidence>
<accession>A0A8H7EL28</accession>
<feature type="region of interest" description="Disordered" evidence="1">
    <location>
        <begin position="1"/>
        <end position="49"/>
    </location>
</feature>
<protein>
    <submittedName>
        <fullName evidence="2">Uncharacterized protein</fullName>
    </submittedName>
</protein>